<dbReference type="Proteomes" id="UP001500416">
    <property type="component" value="Unassembled WGS sequence"/>
</dbReference>
<gene>
    <name evidence="1" type="ORF">GCM10010492_57150</name>
</gene>
<dbReference type="EMBL" id="BAAABU010000017">
    <property type="protein sequence ID" value="GAA0249643.1"/>
    <property type="molecule type" value="Genomic_DNA"/>
</dbReference>
<comment type="caution">
    <text evidence="1">The sequence shown here is derived from an EMBL/GenBank/DDBJ whole genome shotgun (WGS) entry which is preliminary data.</text>
</comment>
<organism evidence="1 2">
    <name type="scientific">Saccharothrix mutabilis subsp. mutabilis</name>
    <dbReference type="NCBI Taxonomy" id="66855"/>
    <lineage>
        <taxon>Bacteria</taxon>
        <taxon>Bacillati</taxon>
        <taxon>Actinomycetota</taxon>
        <taxon>Actinomycetes</taxon>
        <taxon>Pseudonocardiales</taxon>
        <taxon>Pseudonocardiaceae</taxon>
        <taxon>Saccharothrix</taxon>
    </lineage>
</organism>
<reference evidence="2" key="1">
    <citation type="journal article" date="2019" name="Int. J. Syst. Evol. Microbiol.">
        <title>The Global Catalogue of Microorganisms (GCM) 10K type strain sequencing project: providing services to taxonomists for standard genome sequencing and annotation.</title>
        <authorList>
            <consortium name="The Broad Institute Genomics Platform"/>
            <consortium name="The Broad Institute Genome Sequencing Center for Infectious Disease"/>
            <person name="Wu L."/>
            <person name="Ma J."/>
        </authorList>
    </citation>
    <scope>NUCLEOTIDE SEQUENCE [LARGE SCALE GENOMIC DNA]</scope>
    <source>
        <strain evidence="2">JCM 3380</strain>
    </source>
</reference>
<evidence type="ECO:0000313" key="2">
    <source>
        <dbReference type="Proteomes" id="UP001500416"/>
    </source>
</evidence>
<protein>
    <submittedName>
        <fullName evidence="1">Uncharacterized protein</fullName>
    </submittedName>
</protein>
<sequence length="59" mass="5806">MPPPPAPVHPASAVAAAAAAATSADVRLLVIESFSRGVLGLLGSHAPLPAGHTWSVSVK</sequence>
<keyword evidence="2" id="KW-1185">Reference proteome</keyword>
<name>A0ABP3E473_9PSEU</name>
<evidence type="ECO:0000313" key="1">
    <source>
        <dbReference type="EMBL" id="GAA0249643.1"/>
    </source>
</evidence>
<accession>A0ABP3E473</accession>
<proteinExistence type="predicted"/>